<dbReference type="EMBL" id="MU007028">
    <property type="protein sequence ID" value="KAF2432055.1"/>
    <property type="molecule type" value="Genomic_DNA"/>
</dbReference>
<feature type="compositionally biased region" description="Polar residues" evidence="1">
    <location>
        <begin position="112"/>
        <end position="133"/>
    </location>
</feature>
<keyword evidence="3" id="KW-1185">Reference proteome</keyword>
<gene>
    <name evidence="2" type="ORF">EJ08DRAFT_161794</name>
</gene>
<evidence type="ECO:0000256" key="1">
    <source>
        <dbReference type="SAM" id="MobiDB-lite"/>
    </source>
</evidence>
<feature type="region of interest" description="Disordered" evidence="1">
    <location>
        <begin position="1"/>
        <end position="25"/>
    </location>
</feature>
<feature type="compositionally biased region" description="Basic and acidic residues" evidence="1">
    <location>
        <begin position="101"/>
        <end position="110"/>
    </location>
</feature>
<comment type="caution">
    <text evidence="2">The sequence shown here is derived from an EMBL/GenBank/DDBJ whole genome shotgun (WGS) entry which is preliminary data.</text>
</comment>
<protein>
    <submittedName>
        <fullName evidence="2">Uncharacterized protein</fullName>
    </submittedName>
</protein>
<organism evidence="2 3">
    <name type="scientific">Tothia fuscella</name>
    <dbReference type="NCBI Taxonomy" id="1048955"/>
    <lineage>
        <taxon>Eukaryota</taxon>
        <taxon>Fungi</taxon>
        <taxon>Dikarya</taxon>
        <taxon>Ascomycota</taxon>
        <taxon>Pezizomycotina</taxon>
        <taxon>Dothideomycetes</taxon>
        <taxon>Pleosporomycetidae</taxon>
        <taxon>Venturiales</taxon>
        <taxon>Cylindrosympodiaceae</taxon>
        <taxon>Tothia</taxon>
    </lineage>
</organism>
<reference evidence="2" key="1">
    <citation type="journal article" date="2020" name="Stud. Mycol.">
        <title>101 Dothideomycetes genomes: a test case for predicting lifestyles and emergence of pathogens.</title>
        <authorList>
            <person name="Haridas S."/>
            <person name="Albert R."/>
            <person name="Binder M."/>
            <person name="Bloem J."/>
            <person name="Labutti K."/>
            <person name="Salamov A."/>
            <person name="Andreopoulos B."/>
            <person name="Baker S."/>
            <person name="Barry K."/>
            <person name="Bills G."/>
            <person name="Bluhm B."/>
            <person name="Cannon C."/>
            <person name="Castanera R."/>
            <person name="Culley D."/>
            <person name="Daum C."/>
            <person name="Ezra D."/>
            <person name="Gonzalez J."/>
            <person name="Henrissat B."/>
            <person name="Kuo A."/>
            <person name="Liang C."/>
            <person name="Lipzen A."/>
            <person name="Lutzoni F."/>
            <person name="Magnuson J."/>
            <person name="Mondo S."/>
            <person name="Nolan M."/>
            <person name="Ohm R."/>
            <person name="Pangilinan J."/>
            <person name="Park H.-J."/>
            <person name="Ramirez L."/>
            <person name="Alfaro M."/>
            <person name="Sun H."/>
            <person name="Tritt A."/>
            <person name="Yoshinaga Y."/>
            <person name="Zwiers L.-H."/>
            <person name="Turgeon B."/>
            <person name="Goodwin S."/>
            <person name="Spatafora J."/>
            <person name="Crous P."/>
            <person name="Grigoriev I."/>
        </authorList>
    </citation>
    <scope>NUCLEOTIDE SEQUENCE</scope>
    <source>
        <strain evidence="2">CBS 130266</strain>
    </source>
</reference>
<proteinExistence type="predicted"/>
<sequence>MEETTAKGVNKHSPPSTESLVSSEYTTASNRIETVSLQLCHFPGEDSRLNAHLNLDALSNSAQNRLNQVASALEELAARLRMVHDLSKAFQDSKTGTTETTMHHTEDHASSPRASASLRGSINSVTSVSGDTVSLSPSSSRTASLQIHESGNHADSDSAREVRVSVYSMQQSSLLMPQIDGGTGAVVALSGSELVEIEEMIEESLSELEREAETDKQCLASLDFHTVKGVSARSRSTRNLHDMLSVHQSLEIQAPASKENLFSRYQPTAPKVLIERSSSETEDGTVSYATADSTRSVATAPSSSTAISEIALHDSQVVAVDNHEPAPGNDRYTGPSTETAENLRHKGFLHRAAKPLSELLKIQHHGNLEITEPEARRKKTRFDTARVREKIRTLIRHHRLENGEADRDTIKEGLMAISLTAIDEDDLVLDLQT</sequence>
<feature type="compositionally biased region" description="Low complexity" evidence="1">
    <location>
        <begin position="134"/>
        <end position="144"/>
    </location>
</feature>
<evidence type="ECO:0000313" key="3">
    <source>
        <dbReference type="Proteomes" id="UP000800235"/>
    </source>
</evidence>
<dbReference type="AlphaFoldDB" id="A0A9P4NTS3"/>
<feature type="region of interest" description="Disordered" evidence="1">
    <location>
        <begin position="91"/>
        <end position="159"/>
    </location>
</feature>
<feature type="compositionally biased region" description="Polar residues" evidence="1">
    <location>
        <begin position="13"/>
        <end position="25"/>
    </location>
</feature>
<dbReference type="Proteomes" id="UP000800235">
    <property type="component" value="Unassembled WGS sequence"/>
</dbReference>
<accession>A0A9P4NTS3</accession>
<feature type="compositionally biased region" description="Basic and acidic residues" evidence="1">
    <location>
        <begin position="150"/>
        <end position="159"/>
    </location>
</feature>
<name>A0A9P4NTS3_9PEZI</name>
<evidence type="ECO:0000313" key="2">
    <source>
        <dbReference type="EMBL" id="KAF2432055.1"/>
    </source>
</evidence>